<dbReference type="STRING" id="686832.A0A0C2Y1N9"/>
<evidence type="ECO:0000313" key="10">
    <source>
        <dbReference type="EMBL" id="KIM43768.1"/>
    </source>
</evidence>
<evidence type="ECO:0000256" key="6">
    <source>
        <dbReference type="ARBA" id="ARBA00023002"/>
    </source>
</evidence>
<evidence type="ECO:0000313" key="11">
    <source>
        <dbReference type="Proteomes" id="UP000053424"/>
    </source>
</evidence>
<evidence type="ECO:0000256" key="7">
    <source>
        <dbReference type="ARBA" id="ARBA00023004"/>
    </source>
</evidence>
<evidence type="ECO:0000256" key="9">
    <source>
        <dbReference type="PIRSR" id="PIRSR602401-1"/>
    </source>
</evidence>
<dbReference type="GO" id="GO:0004497">
    <property type="term" value="F:monooxygenase activity"/>
    <property type="evidence" value="ECO:0007669"/>
    <property type="project" value="UniProtKB-KW"/>
</dbReference>
<dbReference type="InterPro" id="IPR050364">
    <property type="entry name" value="Cytochrome_P450_fung"/>
</dbReference>
<dbReference type="InterPro" id="IPR036396">
    <property type="entry name" value="Cyt_P450_sf"/>
</dbReference>
<reference evidence="10 11" key="1">
    <citation type="submission" date="2014-04" db="EMBL/GenBank/DDBJ databases">
        <authorList>
            <consortium name="DOE Joint Genome Institute"/>
            <person name="Kuo A."/>
            <person name="Gay G."/>
            <person name="Dore J."/>
            <person name="Kohler A."/>
            <person name="Nagy L.G."/>
            <person name="Floudas D."/>
            <person name="Copeland A."/>
            <person name="Barry K.W."/>
            <person name="Cichocki N."/>
            <person name="Veneault-Fourrey C."/>
            <person name="LaButti K."/>
            <person name="Lindquist E.A."/>
            <person name="Lipzen A."/>
            <person name="Lundell T."/>
            <person name="Morin E."/>
            <person name="Murat C."/>
            <person name="Sun H."/>
            <person name="Tunlid A."/>
            <person name="Henrissat B."/>
            <person name="Grigoriev I.V."/>
            <person name="Hibbett D.S."/>
            <person name="Martin F."/>
            <person name="Nordberg H.P."/>
            <person name="Cantor M.N."/>
            <person name="Hua S.X."/>
        </authorList>
    </citation>
    <scope>NUCLEOTIDE SEQUENCE [LARGE SCALE GENOMIC DNA]</scope>
    <source>
        <strain evidence="11">h7</strain>
    </source>
</reference>
<dbReference type="PANTHER" id="PTHR46300">
    <property type="entry name" value="P450, PUTATIVE (EUROFUNG)-RELATED-RELATED"/>
    <property type="match status" value="1"/>
</dbReference>
<dbReference type="PANTHER" id="PTHR46300:SF7">
    <property type="entry name" value="P450, PUTATIVE (EUROFUNG)-RELATED"/>
    <property type="match status" value="1"/>
</dbReference>
<evidence type="ECO:0000256" key="2">
    <source>
        <dbReference type="ARBA" id="ARBA00005179"/>
    </source>
</evidence>
<gene>
    <name evidence="10" type="ORF">M413DRAFT_388391</name>
</gene>
<keyword evidence="4 9" id="KW-0349">Heme</keyword>
<keyword evidence="5 9" id="KW-0479">Metal-binding</keyword>
<organism evidence="10 11">
    <name type="scientific">Hebeloma cylindrosporum</name>
    <dbReference type="NCBI Taxonomy" id="76867"/>
    <lineage>
        <taxon>Eukaryota</taxon>
        <taxon>Fungi</taxon>
        <taxon>Dikarya</taxon>
        <taxon>Basidiomycota</taxon>
        <taxon>Agaricomycotina</taxon>
        <taxon>Agaricomycetes</taxon>
        <taxon>Agaricomycetidae</taxon>
        <taxon>Agaricales</taxon>
        <taxon>Agaricineae</taxon>
        <taxon>Hymenogastraceae</taxon>
        <taxon>Hebeloma</taxon>
    </lineage>
</organism>
<dbReference type="OrthoDB" id="2789670at2759"/>
<evidence type="ECO:0000256" key="3">
    <source>
        <dbReference type="ARBA" id="ARBA00010617"/>
    </source>
</evidence>
<comment type="similarity">
    <text evidence="3">Belongs to the cytochrome P450 family.</text>
</comment>
<dbReference type="GO" id="GO:0020037">
    <property type="term" value="F:heme binding"/>
    <property type="evidence" value="ECO:0007669"/>
    <property type="project" value="InterPro"/>
</dbReference>
<feature type="binding site" description="axial binding residue" evidence="9">
    <location>
        <position position="48"/>
    </location>
    <ligand>
        <name>heme</name>
        <dbReference type="ChEBI" id="CHEBI:30413"/>
    </ligand>
    <ligandPart>
        <name>Fe</name>
        <dbReference type="ChEBI" id="CHEBI:18248"/>
    </ligandPart>
</feature>
<dbReference type="AlphaFoldDB" id="A0A0C2Y1N9"/>
<sequence length="119" mass="12822">MVRAILHDPAVCPEPLEYEPERYLKDSQLDPNATDPDCAACGFGRRICPGRHLSDNSLYAIVSSILAVCDITPPLDDDGGPVNVVTTGISSYPVPFKCIIKPRGPMAEALIQNCNVPDV</sequence>
<dbReference type="GO" id="GO:0005506">
    <property type="term" value="F:iron ion binding"/>
    <property type="evidence" value="ECO:0007669"/>
    <property type="project" value="InterPro"/>
</dbReference>
<proteinExistence type="inferred from homology"/>
<evidence type="ECO:0000256" key="8">
    <source>
        <dbReference type="ARBA" id="ARBA00023033"/>
    </source>
</evidence>
<dbReference type="HOGENOM" id="CLU_001570_20_2_1"/>
<evidence type="ECO:0008006" key="12">
    <source>
        <dbReference type="Google" id="ProtNLM"/>
    </source>
</evidence>
<dbReference type="InterPro" id="IPR001128">
    <property type="entry name" value="Cyt_P450"/>
</dbReference>
<dbReference type="GO" id="GO:0016705">
    <property type="term" value="F:oxidoreductase activity, acting on paired donors, with incorporation or reduction of molecular oxygen"/>
    <property type="evidence" value="ECO:0007669"/>
    <property type="project" value="InterPro"/>
</dbReference>
<dbReference type="SUPFAM" id="SSF48264">
    <property type="entry name" value="Cytochrome P450"/>
    <property type="match status" value="1"/>
</dbReference>
<accession>A0A0C2Y1N9</accession>
<keyword evidence="6" id="KW-0560">Oxidoreductase</keyword>
<dbReference type="PRINTS" id="PR00463">
    <property type="entry name" value="EP450I"/>
</dbReference>
<dbReference type="Pfam" id="PF00067">
    <property type="entry name" value="p450"/>
    <property type="match status" value="1"/>
</dbReference>
<dbReference type="InterPro" id="IPR002401">
    <property type="entry name" value="Cyt_P450_E_grp-I"/>
</dbReference>
<dbReference type="Gene3D" id="1.10.630.10">
    <property type="entry name" value="Cytochrome P450"/>
    <property type="match status" value="1"/>
</dbReference>
<dbReference type="Proteomes" id="UP000053424">
    <property type="component" value="Unassembled WGS sequence"/>
</dbReference>
<comment type="cofactor">
    <cofactor evidence="1 9">
        <name>heme</name>
        <dbReference type="ChEBI" id="CHEBI:30413"/>
    </cofactor>
</comment>
<evidence type="ECO:0000256" key="1">
    <source>
        <dbReference type="ARBA" id="ARBA00001971"/>
    </source>
</evidence>
<keyword evidence="7 9" id="KW-0408">Iron</keyword>
<keyword evidence="11" id="KW-1185">Reference proteome</keyword>
<keyword evidence="8" id="KW-0503">Monooxygenase</keyword>
<evidence type="ECO:0000256" key="5">
    <source>
        <dbReference type="ARBA" id="ARBA00022723"/>
    </source>
</evidence>
<dbReference type="EMBL" id="KN831775">
    <property type="protein sequence ID" value="KIM43768.1"/>
    <property type="molecule type" value="Genomic_DNA"/>
</dbReference>
<protein>
    <recommendedName>
        <fullName evidence="12">Cytochrome P450</fullName>
    </recommendedName>
</protein>
<comment type="pathway">
    <text evidence="2">Secondary metabolite biosynthesis.</text>
</comment>
<evidence type="ECO:0000256" key="4">
    <source>
        <dbReference type="ARBA" id="ARBA00022617"/>
    </source>
</evidence>
<reference evidence="11" key="2">
    <citation type="submission" date="2015-01" db="EMBL/GenBank/DDBJ databases">
        <title>Evolutionary Origins and Diversification of the Mycorrhizal Mutualists.</title>
        <authorList>
            <consortium name="DOE Joint Genome Institute"/>
            <consortium name="Mycorrhizal Genomics Consortium"/>
            <person name="Kohler A."/>
            <person name="Kuo A."/>
            <person name="Nagy L.G."/>
            <person name="Floudas D."/>
            <person name="Copeland A."/>
            <person name="Barry K.W."/>
            <person name="Cichocki N."/>
            <person name="Veneault-Fourrey C."/>
            <person name="LaButti K."/>
            <person name="Lindquist E.A."/>
            <person name="Lipzen A."/>
            <person name="Lundell T."/>
            <person name="Morin E."/>
            <person name="Murat C."/>
            <person name="Riley R."/>
            <person name="Ohm R."/>
            <person name="Sun H."/>
            <person name="Tunlid A."/>
            <person name="Henrissat B."/>
            <person name="Grigoriev I.V."/>
            <person name="Hibbett D.S."/>
            <person name="Martin F."/>
        </authorList>
    </citation>
    <scope>NUCLEOTIDE SEQUENCE [LARGE SCALE GENOMIC DNA]</scope>
    <source>
        <strain evidence="11">h7</strain>
    </source>
</reference>
<name>A0A0C2Y1N9_HEBCY</name>